<feature type="compositionally biased region" description="Basic and acidic residues" evidence="1">
    <location>
        <begin position="307"/>
        <end position="319"/>
    </location>
</feature>
<feature type="compositionally biased region" description="Polar residues" evidence="1">
    <location>
        <begin position="689"/>
        <end position="699"/>
    </location>
</feature>
<protein>
    <submittedName>
        <fullName evidence="2">Uncharacterized protein</fullName>
    </submittedName>
</protein>
<dbReference type="OrthoDB" id="5244050at2759"/>
<feature type="region of interest" description="Disordered" evidence="1">
    <location>
        <begin position="202"/>
        <end position="285"/>
    </location>
</feature>
<evidence type="ECO:0000313" key="3">
    <source>
        <dbReference type="Proteomes" id="UP000178912"/>
    </source>
</evidence>
<feature type="region of interest" description="Disordered" evidence="1">
    <location>
        <begin position="304"/>
        <end position="580"/>
    </location>
</feature>
<feature type="compositionally biased region" description="Basic and acidic residues" evidence="1">
    <location>
        <begin position="338"/>
        <end position="354"/>
    </location>
</feature>
<feature type="compositionally biased region" description="Basic and acidic residues" evidence="1">
    <location>
        <begin position="611"/>
        <end position="624"/>
    </location>
</feature>
<evidence type="ECO:0000313" key="2">
    <source>
        <dbReference type="EMBL" id="CZS95954.1"/>
    </source>
</evidence>
<dbReference type="EMBL" id="FJUX01000024">
    <property type="protein sequence ID" value="CZS95954.1"/>
    <property type="molecule type" value="Genomic_DNA"/>
</dbReference>
<feature type="compositionally biased region" description="Low complexity" evidence="1">
    <location>
        <begin position="233"/>
        <end position="244"/>
    </location>
</feature>
<feature type="compositionally biased region" description="Polar residues" evidence="1">
    <location>
        <begin position="567"/>
        <end position="580"/>
    </location>
</feature>
<feature type="compositionally biased region" description="Polar residues" evidence="1">
    <location>
        <begin position="25"/>
        <end position="35"/>
    </location>
</feature>
<feature type="compositionally biased region" description="Polar residues" evidence="1">
    <location>
        <begin position="440"/>
        <end position="451"/>
    </location>
</feature>
<feature type="compositionally biased region" description="Basic and acidic residues" evidence="1">
    <location>
        <begin position="459"/>
        <end position="468"/>
    </location>
</feature>
<feature type="region of interest" description="Disordered" evidence="1">
    <location>
        <begin position="611"/>
        <end position="645"/>
    </location>
</feature>
<reference evidence="3" key="1">
    <citation type="submission" date="2016-03" db="EMBL/GenBank/DDBJ databases">
        <authorList>
            <person name="Guldener U."/>
        </authorList>
    </citation>
    <scope>NUCLEOTIDE SEQUENCE [LARGE SCALE GENOMIC DNA]</scope>
    <source>
        <strain evidence="3">04CH-RAC-A.6.1</strain>
    </source>
</reference>
<feature type="compositionally biased region" description="Low complexity" evidence="1">
    <location>
        <begin position="395"/>
        <end position="413"/>
    </location>
</feature>
<feature type="compositionally biased region" description="Low complexity" evidence="1">
    <location>
        <begin position="628"/>
        <end position="637"/>
    </location>
</feature>
<gene>
    <name evidence="2" type="ORF">RAG0_05428</name>
</gene>
<feature type="compositionally biased region" description="Low complexity" evidence="1">
    <location>
        <begin position="671"/>
        <end position="681"/>
    </location>
</feature>
<feature type="region of interest" description="Disordered" evidence="1">
    <location>
        <begin position="665"/>
        <end position="703"/>
    </location>
</feature>
<dbReference type="Proteomes" id="UP000178912">
    <property type="component" value="Unassembled WGS sequence"/>
</dbReference>
<feature type="compositionally biased region" description="Polar residues" evidence="1">
    <location>
        <begin position="368"/>
        <end position="394"/>
    </location>
</feature>
<evidence type="ECO:0000256" key="1">
    <source>
        <dbReference type="SAM" id="MobiDB-lite"/>
    </source>
</evidence>
<feature type="region of interest" description="Disordered" evidence="1">
    <location>
        <begin position="1"/>
        <end position="35"/>
    </location>
</feature>
<accession>A0A1E1KGT0</accession>
<proteinExistence type="predicted"/>
<organism evidence="2 3">
    <name type="scientific">Rhynchosporium agropyri</name>
    <dbReference type="NCBI Taxonomy" id="914238"/>
    <lineage>
        <taxon>Eukaryota</taxon>
        <taxon>Fungi</taxon>
        <taxon>Dikarya</taxon>
        <taxon>Ascomycota</taxon>
        <taxon>Pezizomycotina</taxon>
        <taxon>Leotiomycetes</taxon>
        <taxon>Helotiales</taxon>
        <taxon>Ploettnerulaceae</taxon>
        <taxon>Rhynchosporium</taxon>
    </lineage>
</organism>
<feature type="compositionally biased region" description="Polar residues" evidence="1">
    <location>
        <begin position="544"/>
        <end position="559"/>
    </location>
</feature>
<dbReference type="AlphaFoldDB" id="A0A1E1KGT0"/>
<name>A0A1E1KGT0_9HELO</name>
<sequence length="780" mass="85221">MGRTSKFSFPIPGRKHKEAAPSIVESGSGNNFSKAQRILGTTSNLNIERSPVREDAYQQWRHPGSRSSGMSISISDSTYSAESIHESQSELWAYECNALPKGMSKSDKASSTLLGRRYVDDMGTSASERSARLGNRDSSSTLKSFYDRQKAPLSISQQTSASSARDQALRKGYSPVIQKSLVLQVEPALDPFDSLYASTYVHHSPEKKKKPGRLDLSKLFPKSRRHGDKSDSDCLTPSPSSSSTNVSHAGSSMLGSARRKLKKSLSKDSMRSQKLGIRSDMAYEQSQTNGTLLQLYDHYENMPARSPRMDQIPESRVPDSIHIPRNNTGASGTPVSDPADHSTEPSGRSSEKESLSWQNVRSSLVAANPTSSGLNPSSLTPPNSNRESTSAASISSRNTKASKTTASSSFTHSDLQERSVLSLSDDSEDDSETDPRLSCRLSSRSKGNNESIDVPLPENSKKQSDRLTSRKYGQRSIPRNQQAPYLTVPKSVAASSRPSDPWNPPTQLTTPRSSRQHHHSQFLSHRAKDTTDMSESVGSSISSQQMTPPSIASIQSLQIPFTPPLSPSSMRFRQTSEPSSRFMAVTQQEEALLEALRQKRARMREEIIEEHETTMKTPPRESASEHLGVSSVGRRSSASTLRSAKEDRKQTVLLYLDTSSTTTHAIDTAESSPDLDGFLGLDSDDDSSTPRTSWISSHSGKLKPDRLVTPLERHDTVSSLTPPSAARLSAVGAARGFKSARSSGGSSKKRNTGVRFVDDSTAVAQSDETLVHEEPMLWNV</sequence>
<keyword evidence="3" id="KW-1185">Reference proteome</keyword>
<feature type="compositionally biased region" description="Polar residues" evidence="1">
    <location>
        <begin position="325"/>
        <end position="334"/>
    </location>
</feature>
<feature type="compositionally biased region" description="Low complexity" evidence="1">
    <location>
        <begin position="534"/>
        <end position="543"/>
    </location>
</feature>